<reference evidence="1 2" key="1">
    <citation type="journal article" date="2018" name="Sci. Rep.">
        <title>Genomic signatures of local adaptation to the degree of environmental predictability in rotifers.</title>
        <authorList>
            <person name="Franch-Gras L."/>
            <person name="Hahn C."/>
            <person name="Garcia-Roger E.M."/>
            <person name="Carmona M.J."/>
            <person name="Serra M."/>
            <person name="Gomez A."/>
        </authorList>
    </citation>
    <scope>NUCLEOTIDE SEQUENCE [LARGE SCALE GENOMIC DNA]</scope>
    <source>
        <strain evidence="1">HYR1</strain>
    </source>
</reference>
<gene>
    <name evidence="1" type="ORF">BpHYR1_027750</name>
</gene>
<dbReference type="EMBL" id="REGN01005274">
    <property type="protein sequence ID" value="RNA14029.1"/>
    <property type="molecule type" value="Genomic_DNA"/>
</dbReference>
<organism evidence="1 2">
    <name type="scientific">Brachionus plicatilis</name>
    <name type="common">Marine rotifer</name>
    <name type="synonym">Brachionus muelleri</name>
    <dbReference type="NCBI Taxonomy" id="10195"/>
    <lineage>
        <taxon>Eukaryota</taxon>
        <taxon>Metazoa</taxon>
        <taxon>Spiralia</taxon>
        <taxon>Gnathifera</taxon>
        <taxon>Rotifera</taxon>
        <taxon>Eurotatoria</taxon>
        <taxon>Monogononta</taxon>
        <taxon>Pseudotrocha</taxon>
        <taxon>Ploima</taxon>
        <taxon>Brachionidae</taxon>
        <taxon>Brachionus</taxon>
    </lineage>
</organism>
<sequence>MMTINLCIRHPANAMQALMRQKTFFLVIFRLVFKSHQSYDLHKNFYQYLLHQDQLKEFFLHLVTVTLTDHIGQYCQPGIWNNYFIVHF</sequence>
<dbReference type="Proteomes" id="UP000276133">
    <property type="component" value="Unassembled WGS sequence"/>
</dbReference>
<evidence type="ECO:0000313" key="2">
    <source>
        <dbReference type="Proteomes" id="UP000276133"/>
    </source>
</evidence>
<accession>A0A3M7QS39</accession>
<proteinExistence type="predicted"/>
<evidence type="ECO:0000313" key="1">
    <source>
        <dbReference type="EMBL" id="RNA14029.1"/>
    </source>
</evidence>
<name>A0A3M7QS39_BRAPC</name>
<dbReference type="AlphaFoldDB" id="A0A3M7QS39"/>
<keyword evidence="2" id="KW-1185">Reference proteome</keyword>
<comment type="caution">
    <text evidence="1">The sequence shown here is derived from an EMBL/GenBank/DDBJ whole genome shotgun (WGS) entry which is preliminary data.</text>
</comment>
<protein>
    <submittedName>
        <fullName evidence="1">Uncharacterized protein</fullName>
    </submittedName>
</protein>